<dbReference type="PANTHER" id="PTHR40400:SF1">
    <property type="entry name" value="SLR1512 PROTEIN"/>
    <property type="match status" value="1"/>
</dbReference>
<evidence type="ECO:0008006" key="4">
    <source>
        <dbReference type="Google" id="ProtNLM"/>
    </source>
</evidence>
<keyword evidence="3" id="KW-1185">Reference proteome</keyword>
<feature type="transmembrane region" description="Helical" evidence="1">
    <location>
        <begin position="301"/>
        <end position="320"/>
    </location>
</feature>
<organism evidence="2 3">
    <name type="scientific">Oharaeibacter diazotrophicus</name>
    <dbReference type="NCBI Taxonomy" id="1920512"/>
    <lineage>
        <taxon>Bacteria</taxon>
        <taxon>Pseudomonadati</taxon>
        <taxon>Pseudomonadota</taxon>
        <taxon>Alphaproteobacteria</taxon>
        <taxon>Hyphomicrobiales</taxon>
        <taxon>Pleomorphomonadaceae</taxon>
        <taxon>Oharaeibacter</taxon>
    </lineage>
</organism>
<feature type="transmembrane region" description="Helical" evidence="1">
    <location>
        <begin position="332"/>
        <end position="355"/>
    </location>
</feature>
<comment type="caution">
    <text evidence="2">The sequence shown here is derived from an EMBL/GenBank/DDBJ whole genome shotgun (WGS) entry which is preliminary data.</text>
</comment>
<dbReference type="InterPro" id="IPR010293">
    <property type="entry name" value="Sbt_1"/>
</dbReference>
<dbReference type="PANTHER" id="PTHR40400">
    <property type="entry name" value="SLR1512 PROTEIN"/>
    <property type="match status" value="1"/>
</dbReference>
<feature type="transmembrane region" description="Helical" evidence="1">
    <location>
        <begin position="233"/>
        <end position="252"/>
    </location>
</feature>
<keyword evidence="1" id="KW-1133">Transmembrane helix</keyword>
<feature type="transmembrane region" description="Helical" evidence="1">
    <location>
        <begin position="132"/>
        <end position="160"/>
    </location>
</feature>
<dbReference type="Pfam" id="PF05982">
    <property type="entry name" value="Sbt_1"/>
    <property type="match status" value="1"/>
</dbReference>
<gene>
    <name evidence="2" type="ORF">EDD54_3128</name>
</gene>
<evidence type="ECO:0000256" key="1">
    <source>
        <dbReference type="SAM" id="Phobius"/>
    </source>
</evidence>
<feature type="transmembrane region" description="Helical" evidence="1">
    <location>
        <begin position="30"/>
        <end position="53"/>
    </location>
</feature>
<feature type="transmembrane region" description="Helical" evidence="1">
    <location>
        <begin position="90"/>
        <end position="111"/>
    </location>
</feature>
<proteinExistence type="predicted"/>
<keyword evidence="1" id="KW-0472">Membrane</keyword>
<sequence>MNQRNSFNYANEAGFSILRRTINPCGSATILNALLSAPILFFVLGAAIAAVGARLPLPDGFGKAVAAYLLVAIGLKGGVALSGADLAAVLPLIAVSGLLSLTMPLLAFVALRRLAGLGRVDAAAVAAHYGSVSLVTFVAATEALSAAGIGFGGHMVAALAVMEAPAIVTGLVLAGAGAVGAVTRTAGGAIAVASPPGHAGFGEAVREACLNGSILLLLGALAVGLVIGEAGMAPLQGLFVAPWNGVLCLFLLEMGHVAARRLSEAATLGPRLVAFGVAMPLTGAAIGLIAARGLGLPTGDAVLLVTLAASASYIAVPAALRSALPEADEGISLPLALGITFPFNVTVGVPLYLWAVTALT</sequence>
<evidence type="ECO:0000313" key="2">
    <source>
        <dbReference type="EMBL" id="TDP83171.1"/>
    </source>
</evidence>
<evidence type="ECO:0000313" key="3">
    <source>
        <dbReference type="Proteomes" id="UP000294547"/>
    </source>
</evidence>
<feature type="transmembrane region" description="Helical" evidence="1">
    <location>
        <begin position="272"/>
        <end position="295"/>
    </location>
</feature>
<name>A0A4R6RAL9_9HYPH</name>
<accession>A0A4R6RAL9</accession>
<dbReference type="OrthoDB" id="345121at2"/>
<dbReference type="EMBL" id="SNXY01000009">
    <property type="protein sequence ID" value="TDP83171.1"/>
    <property type="molecule type" value="Genomic_DNA"/>
</dbReference>
<reference evidence="2 3" key="1">
    <citation type="submission" date="2019-03" db="EMBL/GenBank/DDBJ databases">
        <title>Genomic Encyclopedia of Type Strains, Phase IV (KMG-IV): sequencing the most valuable type-strain genomes for metagenomic binning, comparative biology and taxonomic classification.</title>
        <authorList>
            <person name="Goeker M."/>
        </authorList>
    </citation>
    <scope>NUCLEOTIDE SEQUENCE [LARGE SCALE GENOMIC DNA]</scope>
    <source>
        <strain evidence="2 3">DSM 102969</strain>
    </source>
</reference>
<dbReference type="Proteomes" id="UP000294547">
    <property type="component" value="Unassembled WGS sequence"/>
</dbReference>
<keyword evidence="1" id="KW-0812">Transmembrane</keyword>
<dbReference type="AlphaFoldDB" id="A0A4R6RAL9"/>
<feature type="transmembrane region" description="Helical" evidence="1">
    <location>
        <begin position="208"/>
        <end position="227"/>
    </location>
</feature>
<protein>
    <recommendedName>
        <fullName evidence="4">Sodium-dependent bicarbonate transport family permease</fullName>
    </recommendedName>
</protein>
<feature type="transmembrane region" description="Helical" evidence="1">
    <location>
        <begin position="166"/>
        <end position="187"/>
    </location>
</feature>